<sequence length="100" mass="10473">NAIVYAKENMTIGIGAGQMSRVYSAKIAGIKAGDEGLEVKGSAMASDAFFPFRDGIDAAAAVGVSCVIQPGGSIRDEEVIAAADEHGIAMIFTDMRHFRH</sequence>
<comment type="caution">
    <text evidence="5">The sequence shown here is derived from an EMBL/GenBank/DDBJ whole genome shotgun (WGS) entry which is preliminary data.</text>
</comment>
<dbReference type="InterPro" id="IPR002695">
    <property type="entry name" value="PurH-like"/>
</dbReference>
<dbReference type="GO" id="GO:0004643">
    <property type="term" value="F:phosphoribosylaminoimidazolecarboxamide formyltransferase activity"/>
    <property type="evidence" value="ECO:0007669"/>
    <property type="project" value="UniProtKB-EC"/>
</dbReference>
<dbReference type="Pfam" id="PF01808">
    <property type="entry name" value="AICARFT_IMPCHas"/>
    <property type="match status" value="1"/>
</dbReference>
<dbReference type="GO" id="GO:0005829">
    <property type="term" value="C:cytosol"/>
    <property type="evidence" value="ECO:0007669"/>
    <property type="project" value="TreeGrafter"/>
</dbReference>
<keyword evidence="3 5" id="KW-0378">Hydrolase</keyword>
<dbReference type="InterPro" id="IPR016193">
    <property type="entry name" value="Cytidine_deaminase-like"/>
</dbReference>
<evidence type="ECO:0000313" key="6">
    <source>
        <dbReference type="Proteomes" id="UP000234661"/>
    </source>
</evidence>
<organism evidence="5 6">
    <name type="scientific">Klebsiella michiganensis</name>
    <dbReference type="NCBI Taxonomy" id="1134687"/>
    <lineage>
        <taxon>Bacteria</taxon>
        <taxon>Pseudomonadati</taxon>
        <taxon>Pseudomonadota</taxon>
        <taxon>Gammaproteobacteria</taxon>
        <taxon>Enterobacterales</taxon>
        <taxon>Enterobacteriaceae</taxon>
        <taxon>Klebsiella/Raoultella group</taxon>
        <taxon>Klebsiella</taxon>
    </lineage>
</organism>
<dbReference type="EC" id="2.1.2.3" evidence="5"/>
<keyword evidence="4" id="KW-0511">Multifunctional enzyme</keyword>
<name>A0A2J4YQE3_9ENTR</name>
<keyword evidence="2" id="KW-0658">Purine biosynthesis</keyword>
<keyword evidence="1 5" id="KW-0808">Transferase</keyword>
<protein>
    <submittedName>
        <fullName evidence="5">Bifunctional phosphoribosylaminoimidazolecarboxamide formyltransferase/inosine monophosphate cyclohydrolase</fullName>
        <ecNumber evidence="5">2.1.2.3</ecNumber>
        <ecNumber evidence="5">3.5.4.10</ecNumber>
    </submittedName>
</protein>
<dbReference type="FunFam" id="3.40.140.20:FF:000001">
    <property type="entry name" value="Bifunctional purine biosynthesis protein PurH"/>
    <property type="match status" value="1"/>
</dbReference>
<evidence type="ECO:0000256" key="1">
    <source>
        <dbReference type="ARBA" id="ARBA00022679"/>
    </source>
</evidence>
<dbReference type="Gene3D" id="3.40.140.20">
    <property type="match status" value="1"/>
</dbReference>
<evidence type="ECO:0000256" key="2">
    <source>
        <dbReference type="ARBA" id="ARBA00022755"/>
    </source>
</evidence>
<dbReference type="AlphaFoldDB" id="A0A2J4YQE3"/>
<dbReference type="SUPFAM" id="SSF53927">
    <property type="entry name" value="Cytidine deaminase-like"/>
    <property type="match status" value="1"/>
</dbReference>
<dbReference type="InterPro" id="IPR024051">
    <property type="entry name" value="AICAR_Tfase_dup_dom_sf"/>
</dbReference>
<accession>A0A2J4YQE3</accession>
<dbReference type="EMBL" id="PIET01001051">
    <property type="protein sequence ID" value="PLM53045.1"/>
    <property type="molecule type" value="Genomic_DNA"/>
</dbReference>
<dbReference type="PANTHER" id="PTHR11692:SF0">
    <property type="entry name" value="BIFUNCTIONAL PURINE BIOSYNTHESIS PROTEIN ATIC"/>
    <property type="match status" value="1"/>
</dbReference>
<dbReference type="GO" id="GO:0006189">
    <property type="term" value="P:'de novo' IMP biosynthetic process"/>
    <property type="evidence" value="ECO:0007669"/>
    <property type="project" value="TreeGrafter"/>
</dbReference>
<reference evidence="5 6" key="1">
    <citation type="submission" date="2017-11" db="EMBL/GenBank/DDBJ databases">
        <authorList>
            <person name="Han C.G."/>
        </authorList>
    </citation>
    <scope>NUCLEOTIDE SEQUENCE [LARGE SCALE GENOMIC DNA]</scope>
    <source>
        <strain evidence="5 6">A2</strain>
    </source>
</reference>
<dbReference type="Proteomes" id="UP000234661">
    <property type="component" value="Unassembled WGS sequence"/>
</dbReference>
<evidence type="ECO:0000313" key="5">
    <source>
        <dbReference type="EMBL" id="PLM53045.1"/>
    </source>
</evidence>
<proteinExistence type="predicted"/>
<gene>
    <name evidence="5" type="primary">purH</name>
    <name evidence="5" type="ORF">CWM85_25925</name>
</gene>
<evidence type="ECO:0000256" key="4">
    <source>
        <dbReference type="ARBA" id="ARBA00023268"/>
    </source>
</evidence>
<dbReference type="EC" id="3.5.4.10" evidence="5"/>
<reference evidence="5 6" key="2">
    <citation type="submission" date="2018-01" db="EMBL/GenBank/DDBJ databases">
        <title>Genomic study of Klebsiella pneumoniae.</title>
        <authorList>
            <person name="Yang Y."/>
            <person name="Bicalho R."/>
        </authorList>
    </citation>
    <scope>NUCLEOTIDE SEQUENCE [LARGE SCALE GENOMIC DNA]</scope>
    <source>
        <strain evidence="5 6">A2</strain>
    </source>
</reference>
<evidence type="ECO:0000256" key="3">
    <source>
        <dbReference type="ARBA" id="ARBA00022801"/>
    </source>
</evidence>
<feature type="non-terminal residue" evidence="5">
    <location>
        <position position="1"/>
    </location>
</feature>
<dbReference type="PANTHER" id="PTHR11692">
    <property type="entry name" value="BIFUNCTIONAL PURINE BIOSYNTHESIS PROTEIN PURH"/>
    <property type="match status" value="1"/>
</dbReference>
<dbReference type="GO" id="GO:0003937">
    <property type="term" value="F:IMP cyclohydrolase activity"/>
    <property type="evidence" value="ECO:0007669"/>
    <property type="project" value="UniProtKB-EC"/>
</dbReference>